<dbReference type="Gene3D" id="3.30.70.1450">
    <property type="entry name" value="Regulator of K+ conductance, C-terminal domain"/>
    <property type="match status" value="1"/>
</dbReference>
<evidence type="ECO:0000256" key="3">
    <source>
        <dbReference type="ARBA" id="ARBA00022448"/>
    </source>
</evidence>
<reference evidence="10 13" key="2">
    <citation type="submission" date="2020-04" db="EMBL/GenBank/DDBJ databases">
        <title>Antimicrobial susceptibility and clonality of vaginal-derived multi-drug resistant Mobiluncus isolates in China.</title>
        <authorList>
            <person name="Zhang X."/>
        </authorList>
    </citation>
    <scope>NUCLEOTIDE SEQUENCE [LARGE SCALE GENOMIC DNA]</scope>
    <source>
        <strain evidence="10 13">7</strain>
    </source>
</reference>
<keyword evidence="6 8" id="KW-1133">Transmembrane helix</keyword>
<evidence type="ECO:0000256" key="8">
    <source>
        <dbReference type="SAM" id="Phobius"/>
    </source>
</evidence>
<evidence type="ECO:0000256" key="7">
    <source>
        <dbReference type="ARBA" id="ARBA00023136"/>
    </source>
</evidence>
<evidence type="ECO:0000256" key="2">
    <source>
        <dbReference type="ARBA" id="ARBA00009854"/>
    </source>
</evidence>
<evidence type="ECO:0000259" key="9">
    <source>
        <dbReference type="PROSITE" id="PS51202"/>
    </source>
</evidence>
<feature type="transmembrane region" description="Helical" evidence="8">
    <location>
        <begin position="61"/>
        <end position="79"/>
    </location>
</feature>
<gene>
    <name evidence="10" type="ORF">HHJ74_02820</name>
    <name evidence="11" type="ORF">NCTC11819_00517</name>
</gene>
<proteinExistence type="inferred from homology"/>
<dbReference type="AlphaFoldDB" id="A0A2J9KPA4"/>
<feature type="transmembrane region" description="Helical" evidence="8">
    <location>
        <begin position="146"/>
        <end position="166"/>
    </location>
</feature>
<dbReference type="GO" id="GO:0005886">
    <property type="term" value="C:plasma membrane"/>
    <property type="evidence" value="ECO:0007669"/>
    <property type="project" value="UniProtKB-SubCell"/>
</dbReference>
<dbReference type="InterPro" id="IPR050144">
    <property type="entry name" value="AAE_transporter"/>
</dbReference>
<dbReference type="InterPro" id="IPR006512">
    <property type="entry name" value="YidE_YbjL"/>
</dbReference>
<dbReference type="RefSeq" id="WP_004013144.1">
    <property type="nucleotide sequence ID" value="NZ_JABCUT010000004.1"/>
</dbReference>
<dbReference type="EMBL" id="JABCUV010000002">
    <property type="protein sequence ID" value="NMW92651.1"/>
    <property type="molecule type" value="Genomic_DNA"/>
</dbReference>
<feature type="transmembrane region" description="Helical" evidence="8">
    <location>
        <begin position="347"/>
        <end position="367"/>
    </location>
</feature>
<evidence type="ECO:0000313" key="12">
    <source>
        <dbReference type="Proteomes" id="UP000255284"/>
    </source>
</evidence>
<dbReference type="PANTHER" id="PTHR30445">
    <property type="entry name" value="K(+)_H(+) ANTIPORTER SUBUNIT KHTT"/>
    <property type="match status" value="1"/>
</dbReference>
<dbReference type="OrthoDB" id="9155749at2"/>
<feature type="transmembrane region" description="Helical" evidence="8">
    <location>
        <begin position="373"/>
        <end position="391"/>
    </location>
</feature>
<keyword evidence="3" id="KW-0813">Transport</keyword>
<dbReference type="GO" id="GO:0008324">
    <property type="term" value="F:monoatomic cation transmembrane transporter activity"/>
    <property type="evidence" value="ECO:0007669"/>
    <property type="project" value="InterPro"/>
</dbReference>
<evidence type="ECO:0000313" key="11">
    <source>
        <dbReference type="EMBL" id="STO15973.1"/>
    </source>
</evidence>
<keyword evidence="5 8" id="KW-0812">Transmembrane</keyword>
<feature type="transmembrane region" description="Helical" evidence="8">
    <location>
        <begin position="498"/>
        <end position="520"/>
    </location>
</feature>
<dbReference type="EMBL" id="UGGQ01000006">
    <property type="protein sequence ID" value="STO15973.1"/>
    <property type="molecule type" value="Genomic_DNA"/>
</dbReference>
<evidence type="ECO:0000256" key="4">
    <source>
        <dbReference type="ARBA" id="ARBA00022475"/>
    </source>
</evidence>
<dbReference type="InterPro" id="IPR006037">
    <property type="entry name" value="RCK_C"/>
</dbReference>
<comment type="similarity">
    <text evidence="2">Belongs to the AAE transporter (TC 2.A.81) family.</text>
</comment>
<dbReference type="Pfam" id="PF06826">
    <property type="entry name" value="Asp-Al_Ex"/>
    <property type="match status" value="2"/>
</dbReference>
<keyword evidence="4" id="KW-1003">Cell membrane</keyword>
<evidence type="ECO:0000256" key="5">
    <source>
        <dbReference type="ARBA" id="ARBA00022692"/>
    </source>
</evidence>
<dbReference type="InterPro" id="IPR036721">
    <property type="entry name" value="RCK_C_sf"/>
</dbReference>
<feature type="transmembrane region" description="Helical" evidence="8">
    <location>
        <begin position="33"/>
        <end position="49"/>
    </location>
</feature>
<dbReference type="Proteomes" id="UP000255284">
    <property type="component" value="Unassembled WGS sequence"/>
</dbReference>
<feature type="transmembrane region" description="Helical" evidence="8">
    <location>
        <begin position="116"/>
        <end position="134"/>
    </location>
</feature>
<evidence type="ECO:0000256" key="1">
    <source>
        <dbReference type="ARBA" id="ARBA00004651"/>
    </source>
</evidence>
<dbReference type="GeneID" id="61167222"/>
<dbReference type="GO" id="GO:0006813">
    <property type="term" value="P:potassium ion transport"/>
    <property type="evidence" value="ECO:0007669"/>
    <property type="project" value="InterPro"/>
</dbReference>
<protein>
    <submittedName>
        <fullName evidence="10 11">Transporter</fullName>
    </submittedName>
</protein>
<evidence type="ECO:0000256" key="6">
    <source>
        <dbReference type="ARBA" id="ARBA00022989"/>
    </source>
</evidence>
<sequence>MELLTNSPLLTLFLVVALGAVLGAIPFGPLRLGAAGALFVGIIVGFYVPKHGSQMALVQQLGLALFVYGVGLSAGQTFFRDLRKQYKLILAAALSLVAAVAVTVLGGLGLGMKTELSVGVFAGALTTTPALAAATDLTGSQNPAVGYSLAYPAGVIIGIIMVGFFVTRRWPGQRDTPALAGQKLQAVTAVVSKEISMRDVPGWLDQSIRMSYLRSGDSIRVIAPGQILNKSDQVVVVGLPADVDKAVAAIGYALPEHLANDRSVVEFQSFIVSRSRIAGSTVADLNLAARFGAVVTRIKRGDIETLAADDKTVELGDRLFVAYPREEERNLAAFFGDSRNSVAQVDAIALGLGIACGVLLGMVKISLPGGSSFQLGSAAGPLVVGLILGYLQRTGPIVWQLPQGANLTVRQLGLMLFLAAVGISSGPAFVKMAFTELGVRAGFLGVLVATVTLVVMGLAGRVLGLSAARTAGSMAGSLGQPALLAYAQSRTNDERIEAGYATIFAFGIVLKIILVSVVLLF</sequence>
<name>A0A2J9KPA4_9ACTO</name>
<accession>A0A2J9KPA4</accession>
<dbReference type="Pfam" id="PF02080">
    <property type="entry name" value="TrkA_C"/>
    <property type="match status" value="1"/>
</dbReference>
<evidence type="ECO:0000313" key="13">
    <source>
        <dbReference type="Proteomes" id="UP000582487"/>
    </source>
</evidence>
<feature type="domain" description="RCK C-terminal" evidence="9">
    <location>
        <begin position="251"/>
        <end position="337"/>
    </location>
</feature>
<dbReference type="NCBIfam" id="TIGR01625">
    <property type="entry name" value="YidE_YbjL_dupl"/>
    <property type="match status" value="2"/>
</dbReference>
<dbReference type="PANTHER" id="PTHR30445:SF3">
    <property type="entry name" value="TRANSPORT PROTEIN YIDE-RELATED"/>
    <property type="match status" value="1"/>
</dbReference>
<comment type="subcellular location">
    <subcellularLocation>
        <location evidence="1">Cell membrane</location>
        <topology evidence="1">Multi-pass membrane protein</topology>
    </subcellularLocation>
</comment>
<organism evidence="11 12">
    <name type="scientific">Mobiluncus mulieris</name>
    <dbReference type="NCBI Taxonomy" id="2052"/>
    <lineage>
        <taxon>Bacteria</taxon>
        <taxon>Bacillati</taxon>
        <taxon>Actinomycetota</taxon>
        <taxon>Actinomycetes</taxon>
        <taxon>Actinomycetales</taxon>
        <taxon>Actinomycetaceae</taxon>
        <taxon>Mobiluncus</taxon>
    </lineage>
</organism>
<dbReference type="SUPFAM" id="SSF116726">
    <property type="entry name" value="TrkA C-terminal domain-like"/>
    <property type="match status" value="1"/>
</dbReference>
<feature type="transmembrane region" description="Helical" evidence="8">
    <location>
        <begin position="412"/>
        <end position="430"/>
    </location>
</feature>
<dbReference type="Proteomes" id="UP000582487">
    <property type="component" value="Unassembled WGS sequence"/>
</dbReference>
<reference evidence="11 12" key="1">
    <citation type="submission" date="2018-06" db="EMBL/GenBank/DDBJ databases">
        <authorList>
            <consortium name="Pathogen Informatics"/>
            <person name="Doyle S."/>
        </authorList>
    </citation>
    <scope>NUCLEOTIDE SEQUENCE [LARGE SCALE GENOMIC DNA]</scope>
    <source>
        <strain evidence="11 12">NCTC11819</strain>
    </source>
</reference>
<keyword evidence="7 8" id="KW-0472">Membrane</keyword>
<dbReference type="PROSITE" id="PS51202">
    <property type="entry name" value="RCK_C"/>
    <property type="match status" value="1"/>
</dbReference>
<feature type="transmembrane region" description="Helical" evidence="8">
    <location>
        <begin position="85"/>
        <end position="109"/>
    </location>
</feature>
<feature type="transmembrane region" description="Helical" evidence="8">
    <location>
        <begin position="442"/>
        <end position="464"/>
    </location>
</feature>
<comment type="caution">
    <text evidence="11">The sequence shown here is derived from an EMBL/GenBank/DDBJ whole genome shotgun (WGS) entry which is preliminary data.</text>
</comment>
<evidence type="ECO:0000313" key="10">
    <source>
        <dbReference type="EMBL" id="NMW92651.1"/>
    </source>
</evidence>